<organism evidence="2 3">
    <name type="scientific">Strongylocentrotus purpuratus</name>
    <name type="common">Purple sea urchin</name>
    <dbReference type="NCBI Taxonomy" id="7668"/>
    <lineage>
        <taxon>Eukaryota</taxon>
        <taxon>Metazoa</taxon>
        <taxon>Echinodermata</taxon>
        <taxon>Eleutherozoa</taxon>
        <taxon>Echinozoa</taxon>
        <taxon>Echinoidea</taxon>
        <taxon>Euechinoidea</taxon>
        <taxon>Echinacea</taxon>
        <taxon>Camarodonta</taxon>
        <taxon>Echinidea</taxon>
        <taxon>Strongylocentrotidae</taxon>
        <taxon>Strongylocentrotus</taxon>
    </lineage>
</organism>
<dbReference type="SUPFAM" id="SSF103473">
    <property type="entry name" value="MFS general substrate transporter"/>
    <property type="match status" value="1"/>
</dbReference>
<evidence type="ECO:0000256" key="1">
    <source>
        <dbReference type="SAM" id="Phobius"/>
    </source>
</evidence>
<keyword evidence="1" id="KW-0812">Transmembrane</keyword>
<feature type="transmembrane region" description="Helical" evidence="1">
    <location>
        <begin position="392"/>
        <end position="411"/>
    </location>
</feature>
<dbReference type="EnsemblMetazoa" id="XM_011664745">
    <property type="protein sequence ID" value="XP_011663047"/>
    <property type="gene ID" value="LOC100892066"/>
</dbReference>
<dbReference type="PANTHER" id="PTHR11360">
    <property type="entry name" value="MONOCARBOXYLATE TRANSPORTER"/>
    <property type="match status" value="1"/>
</dbReference>
<dbReference type="KEGG" id="spu:100892066"/>
<accession>A0A7M7HKZ6</accession>
<dbReference type="GO" id="GO:0005886">
    <property type="term" value="C:plasma membrane"/>
    <property type="evidence" value="ECO:0000318"/>
    <property type="project" value="GO_Central"/>
</dbReference>
<evidence type="ECO:0000313" key="2">
    <source>
        <dbReference type="EnsemblMetazoa" id="XP_011663047"/>
    </source>
</evidence>
<dbReference type="InterPro" id="IPR036259">
    <property type="entry name" value="MFS_trans_sf"/>
</dbReference>
<dbReference type="RefSeq" id="XP_011663047.1">
    <property type="nucleotide sequence ID" value="XM_011664745.2"/>
</dbReference>
<feature type="transmembrane region" description="Helical" evidence="1">
    <location>
        <begin position="52"/>
        <end position="73"/>
    </location>
</feature>
<feature type="transmembrane region" description="Helical" evidence="1">
    <location>
        <begin position="355"/>
        <end position="380"/>
    </location>
</feature>
<sequence length="452" mass="49915">MKVYAMEGIHHEDQWRYIIILSKTLYQFLHQGLFKSFGVMIPAMVAQLGCSYSVAGLISSIHFTVTYIMCPVAQRLAGRFSKQTIAVAGGCIFSLSISCVFFTQSPLIMGILLSFAGCGNSMIFQTSYAVLQEHFGDQFGSMHALTSIGLGVGAIILPLLTYELLGVYGLQGTFLILGGLTANTIPLCATFRSPCHVPSNKIQKSRYNKHSLLRMEEESEDGDFEWDNNGSVGDENDGMSSCEPRYFLDIMIKTLALEALWKEREFVFIMLPCQLLLDIIFAGWSLFVVSFAVSVGIPPDRAPYLLIVGVVGGLLTRLLITMVLRTRPHWATILYGIFTLILTTAVFLYYISSTFYYLCACSFIAGFGLYGADIAFYACLAASVSEGNFPGVLASSFFFTGIGMASSGYITGRLYDITNSFEIVFQLFGGIGVLIFILTLIFIYRQRTNSIY</sequence>
<dbReference type="Gene3D" id="1.20.1250.20">
    <property type="entry name" value="MFS general substrate transporter like domains"/>
    <property type="match status" value="2"/>
</dbReference>
<protein>
    <submittedName>
        <fullName evidence="2">Uncharacterized protein</fullName>
    </submittedName>
</protein>
<dbReference type="PANTHER" id="PTHR11360:SF303">
    <property type="entry name" value="MAJOR FACILITATOR SUPERFAMILY (MFS) PROFILE DOMAIN-CONTAINING PROTEIN"/>
    <property type="match status" value="1"/>
</dbReference>
<keyword evidence="1" id="KW-0472">Membrane</keyword>
<dbReference type="OMA" id="CEEMTED"/>
<reference evidence="2" key="2">
    <citation type="submission" date="2021-01" db="UniProtKB">
        <authorList>
            <consortium name="EnsemblMetazoa"/>
        </authorList>
    </citation>
    <scope>IDENTIFICATION</scope>
</reference>
<feature type="transmembrane region" description="Helical" evidence="1">
    <location>
        <begin position="423"/>
        <end position="444"/>
    </location>
</feature>
<dbReference type="GO" id="GO:0008028">
    <property type="term" value="F:monocarboxylic acid transmembrane transporter activity"/>
    <property type="evidence" value="ECO:0000318"/>
    <property type="project" value="GO_Central"/>
</dbReference>
<dbReference type="EnsemblMetazoa" id="XM_003728353">
    <property type="protein sequence ID" value="XP_003728401"/>
    <property type="gene ID" value="LOC100892066"/>
</dbReference>
<dbReference type="Proteomes" id="UP000007110">
    <property type="component" value="Unassembled WGS sequence"/>
</dbReference>
<feature type="transmembrane region" description="Helical" evidence="1">
    <location>
        <begin position="109"/>
        <end position="131"/>
    </location>
</feature>
<dbReference type="InterPro" id="IPR011701">
    <property type="entry name" value="MFS"/>
</dbReference>
<feature type="transmembrane region" description="Helical" evidence="1">
    <location>
        <begin position="332"/>
        <end position="349"/>
    </location>
</feature>
<proteinExistence type="predicted"/>
<keyword evidence="1" id="KW-1133">Transmembrane helix</keyword>
<dbReference type="Pfam" id="PF07690">
    <property type="entry name" value="MFS_1"/>
    <property type="match status" value="1"/>
</dbReference>
<feature type="transmembrane region" description="Helical" evidence="1">
    <location>
        <begin position="275"/>
        <end position="297"/>
    </location>
</feature>
<name>A0A7M7HKZ6_STRPU</name>
<dbReference type="OrthoDB" id="410267at2759"/>
<evidence type="ECO:0000313" key="3">
    <source>
        <dbReference type="Proteomes" id="UP000007110"/>
    </source>
</evidence>
<dbReference type="GeneID" id="100892066"/>
<reference evidence="3" key="1">
    <citation type="submission" date="2015-02" db="EMBL/GenBank/DDBJ databases">
        <title>Genome sequencing for Strongylocentrotus purpuratus.</title>
        <authorList>
            <person name="Murali S."/>
            <person name="Liu Y."/>
            <person name="Vee V."/>
            <person name="English A."/>
            <person name="Wang M."/>
            <person name="Skinner E."/>
            <person name="Han Y."/>
            <person name="Muzny D.M."/>
            <person name="Worley K.C."/>
            <person name="Gibbs R.A."/>
        </authorList>
    </citation>
    <scope>NUCLEOTIDE SEQUENCE</scope>
</reference>
<feature type="transmembrane region" description="Helical" evidence="1">
    <location>
        <begin position="303"/>
        <end position="320"/>
    </location>
</feature>
<feature type="transmembrane region" description="Helical" evidence="1">
    <location>
        <begin position="85"/>
        <end position="103"/>
    </location>
</feature>
<dbReference type="AlphaFoldDB" id="A0A7M7HKZ6"/>
<dbReference type="InParanoid" id="A0A7M7HKZ6"/>
<keyword evidence="3" id="KW-1185">Reference proteome</keyword>
<dbReference type="InterPro" id="IPR050327">
    <property type="entry name" value="Proton-linked_MCT"/>
</dbReference>
<feature type="transmembrane region" description="Helical" evidence="1">
    <location>
        <begin position="143"/>
        <end position="162"/>
    </location>
</feature>
<dbReference type="RefSeq" id="XP_003728401.1">
    <property type="nucleotide sequence ID" value="XM_003728353.3"/>
</dbReference>